<feature type="chain" id="PRO_5039669457" description="DUF5067 domain-containing protein" evidence="3">
    <location>
        <begin position="23"/>
        <end position="187"/>
    </location>
</feature>
<dbReference type="InterPro" id="IPR029050">
    <property type="entry name" value="Immunoprotect_excell_Ig-like"/>
</dbReference>
<proteinExistence type="predicted"/>
<dbReference type="PATRIC" id="fig|319652.3.peg.876"/>
<comment type="caution">
    <text evidence="5">The sequence shown here is derived from an EMBL/GenBank/DDBJ whole genome shotgun (WGS) entry which is preliminary data.</text>
</comment>
<evidence type="ECO:0000313" key="6">
    <source>
        <dbReference type="Proteomes" id="UP000051568"/>
    </source>
</evidence>
<accession>A0A0R2IQ60</accession>
<dbReference type="Gene3D" id="2.60.40.1240">
    <property type="match status" value="1"/>
</dbReference>
<evidence type="ECO:0000259" key="4">
    <source>
        <dbReference type="Pfam" id="PF16729"/>
    </source>
</evidence>
<gene>
    <name evidence="5" type="ORF">IV80_GL000869</name>
</gene>
<feature type="signal peptide" evidence="3">
    <location>
        <begin position="1"/>
        <end position="22"/>
    </location>
</feature>
<dbReference type="RefSeq" id="WP_057749207.1">
    <property type="nucleotide sequence ID" value="NZ_BJVH01000003.1"/>
</dbReference>
<organism evidence="5 6">
    <name type="scientific">Pediococcus cellicola</name>
    <dbReference type="NCBI Taxonomy" id="319652"/>
    <lineage>
        <taxon>Bacteria</taxon>
        <taxon>Bacillati</taxon>
        <taxon>Bacillota</taxon>
        <taxon>Bacilli</taxon>
        <taxon>Lactobacillales</taxon>
        <taxon>Lactobacillaceae</taxon>
        <taxon>Pediococcus</taxon>
    </lineage>
</organism>
<protein>
    <recommendedName>
        <fullName evidence="4">DUF5067 domain-containing protein</fullName>
    </recommendedName>
</protein>
<dbReference type="InterPro" id="IPR031989">
    <property type="entry name" value="DUF5067"/>
</dbReference>
<evidence type="ECO:0000256" key="2">
    <source>
        <dbReference type="SAM" id="MobiDB-lite"/>
    </source>
</evidence>
<evidence type="ECO:0000256" key="3">
    <source>
        <dbReference type="SAM" id="SignalP"/>
    </source>
</evidence>
<dbReference type="Pfam" id="PF16729">
    <property type="entry name" value="DUF5067"/>
    <property type="match status" value="1"/>
</dbReference>
<sequence>MKTFKKVILLSLTCLLVIGLGACSKQPTKSVKDKTTSSAKSQSSKKRVPKTASLKGQTFQTKQGTFVLTENHVSASATKNKQVLILKYTFRNTGKTQLVPSDDWYRYIKATQNINGRVKNLEQGSLPFSTTTTPDDKLENASVSEVKPGHTIQVEASWQLAKNGSPVTLKFYDTHHQLVGTRHYATN</sequence>
<keyword evidence="1 3" id="KW-0732">Signal</keyword>
<dbReference type="EMBL" id="JQBR01000002">
    <property type="protein sequence ID" value="KRN67330.1"/>
    <property type="molecule type" value="Genomic_DNA"/>
</dbReference>
<evidence type="ECO:0000313" key="5">
    <source>
        <dbReference type="EMBL" id="KRN67330.1"/>
    </source>
</evidence>
<dbReference type="PROSITE" id="PS51257">
    <property type="entry name" value="PROKAR_LIPOPROTEIN"/>
    <property type="match status" value="1"/>
</dbReference>
<dbReference type="AlphaFoldDB" id="A0A0R2IQ60"/>
<name>A0A0R2IQ60_9LACO</name>
<feature type="domain" description="DUF5067" evidence="4">
    <location>
        <begin position="40"/>
        <end position="173"/>
    </location>
</feature>
<dbReference type="STRING" id="319652.IV80_GL000869"/>
<dbReference type="Proteomes" id="UP000051568">
    <property type="component" value="Unassembled WGS sequence"/>
</dbReference>
<evidence type="ECO:0000256" key="1">
    <source>
        <dbReference type="ARBA" id="ARBA00022729"/>
    </source>
</evidence>
<reference evidence="5 6" key="1">
    <citation type="journal article" date="2015" name="Genome Announc.">
        <title>Expanding the biotechnology potential of lactobacilli through comparative genomics of 213 strains and associated genera.</title>
        <authorList>
            <person name="Sun Z."/>
            <person name="Harris H.M."/>
            <person name="McCann A."/>
            <person name="Guo C."/>
            <person name="Argimon S."/>
            <person name="Zhang W."/>
            <person name="Yang X."/>
            <person name="Jeffery I.B."/>
            <person name="Cooney J.C."/>
            <person name="Kagawa T.F."/>
            <person name="Liu W."/>
            <person name="Song Y."/>
            <person name="Salvetti E."/>
            <person name="Wrobel A."/>
            <person name="Rasinkangas P."/>
            <person name="Parkhill J."/>
            <person name="Rea M.C."/>
            <person name="O'Sullivan O."/>
            <person name="Ritari J."/>
            <person name="Douillard F.P."/>
            <person name="Paul Ross R."/>
            <person name="Yang R."/>
            <person name="Briner A.E."/>
            <person name="Felis G.E."/>
            <person name="de Vos W.M."/>
            <person name="Barrangou R."/>
            <person name="Klaenhammer T.R."/>
            <person name="Caufield P.W."/>
            <person name="Cui Y."/>
            <person name="Zhang H."/>
            <person name="O'Toole P.W."/>
        </authorList>
    </citation>
    <scope>NUCLEOTIDE SEQUENCE [LARGE SCALE GENOMIC DNA]</scope>
    <source>
        <strain evidence="5 6">DSM 17757</strain>
    </source>
</reference>
<feature type="region of interest" description="Disordered" evidence="2">
    <location>
        <begin position="26"/>
        <end position="56"/>
    </location>
</feature>
<keyword evidence="6" id="KW-1185">Reference proteome</keyword>